<proteinExistence type="inferred from homology"/>
<comment type="caution">
    <text evidence="5">The sequence shown here is derived from an EMBL/GenBank/DDBJ whole genome shotgun (WGS) entry which is preliminary data.</text>
</comment>
<dbReference type="EMBL" id="JACEFO010001603">
    <property type="protein sequence ID" value="KAF8732899.1"/>
    <property type="molecule type" value="Genomic_DNA"/>
</dbReference>
<name>A0A835KJF9_9POAL</name>
<evidence type="ECO:0000313" key="6">
    <source>
        <dbReference type="Proteomes" id="UP000636709"/>
    </source>
</evidence>
<evidence type="ECO:0000256" key="3">
    <source>
        <dbReference type="ARBA" id="ARBA00023315"/>
    </source>
</evidence>
<evidence type="ECO:0000256" key="1">
    <source>
        <dbReference type="ARBA" id="ARBA00009861"/>
    </source>
</evidence>
<reference evidence="5" key="1">
    <citation type="submission" date="2020-07" db="EMBL/GenBank/DDBJ databases">
        <title>Genome sequence and genetic diversity analysis of an under-domesticated orphan crop, white fonio (Digitaria exilis).</title>
        <authorList>
            <person name="Bennetzen J.L."/>
            <person name="Chen S."/>
            <person name="Ma X."/>
            <person name="Wang X."/>
            <person name="Yssel A.E.J."/>
            <person name="Chaluvadi S.R."/>
            <person name="Johnson M."/>
            <person name="Gangashetty P."/>
            <person name="Hamidou F."/>
            <person name="Sanogo M.D."/>
            <person name="Zwaenepoel A."/>
            <person name="Wallace J."/>
            <person name="Van De Peer Y."/>
            <person name="Van Deynze A."/>
        </authorList>
    </citation>
    <scope>NUCLEOTIDE SEQUENCE</scope>
    <source>
        <tissue evidence="5">Leaves</tissue>
    </source>
</reference>
<dbReference type="Proteomes" id="UP000636709">
    <property type="component" value="Unassembled WGS sequence"/>
</dbReference>
<dbReference type="Gene3D" id="3.30.559.10">
    <property type="entry name" value="Chloramphenicol acetyltransferase-like domain"/>
    <property type="match status" value="4"/>
</dbReference>
<dbReference type="InterPro" id="IPR023213">
    <property type="entry name" value="CAT-like_dom_sf"/>
</dbReference>
<gene>
    <name evidence="5" type="ORF">HU200_015249</name>
</gene>
<dbReference type="PANTHER" id="PTHR31642">
    <property type="entry name" value="TRICHOTHECENE 3-O-ACETYLTRANSFERASE"/>
    <property type="match status" value="1"/>
</dbReference>
<evidence type="ECO:0000256" key="4">
    <source>
        <dbReference type="SAM" id="MobiDB-lite"/>
    </source>
</evidence>
<accession>A0A835KJF9</accession>
<protein>
    <submittedName>
        <fullName evidence="5">Uncharacterized protein</fullName>
    </submittedName>
</protein>
<dbReference type="PANTHER" id="PTHR31642:SF28">
    <property type="entry name" value="OS06G0150600 PROTEIN"/>
    <property type="match status" value="1"/>
</dbReference>
<feature type="region of interest" description="Disordered" evidence="4">
    <location>
        <begin position="497"/>
        <end position="516"/>
    </location>
</feature>
<dbReference type="AlphaFoldDB" id="A0A835KJF9"/>
<dbReference type="InterPro" id="IPR050317">
    <property type="entry name" value="Plant_Fungal_Acyltransferase"/>
</dbReference>
<sequence length="993" mass="106116">MSLPPDTIENDPQPRSSTANLLDEMAATPFHLSIASRTLVRASRPPPGHPAVLAASNLDLVLGHFPIFLVSVYAAPAAGLDAVLAAVRGALPAYLSTFFPFAGRVVVDADTKIPEVHCTNAGAELVVADAAVPLAAVDFTEVDASLGLIKIPFDASIPMSLQLVRFACGGFALTIGTTHLLADGRAFAVLQAALAEMVRGGALSGEPVFDRSLFRPRSPPRHGASMDAEFAWFTPRNLINTVLAAAIRRRMYRIDAADLAALQAAASVPGGGAAACRASWRCARTCGSSWRAPCRMAWIVDGRKQVEPSEGALDRYIGNVVTYTSREASVAEILRAPLPEVAAMVRAAIAGVLTAARFQELTDWVEERKAAFREGGKWTEEVNLGLGSPALVISGLLPFPIDGDLGFSKPRLVMPWLRHRRLGSANVTVVPSPSGDGSWFFAATRLWPRLMEVVESDPIFKPAASLGLTAPAGSRLFAFCVARCDGKDYQGPDQVSTIPYPTWQPRPKSPPHPNTPRLLDEMATPARPFHLVIASRTLVQASRPPPGFPAVLAVSNLDLILGPFPIFLVSVYPAPAAGLDAVLAAVRGALPGYLSSFFPFAGRITRDLETMIPEVRCNNAGAELVVADATAPLAALDFSEVDRSLGLIQIPFEASLAMSIQVVRFACGGFALTLGTTHLLADGRAFTVLLNAFAEMVRGGGLSREPLLDRSLFKPRSPPWHSASLDAEFARFTPETMINPLLAAAMRRRLYRIEAADLAALQAAASSPPGRRASRFVALCAHVWKLLARAVGDADPSCRMAWIVDGRKQVEPSEGALDRYIGNVVTYTSREVTVAELLRAPLPAVAAMVRSAIAGVMTATRFQELTDWMEERKAAFRDGGKWTEEVNLGLGSPALVMSGLLPFAIDGDLGFGKPRLVLPWVRHGRLGSAAVTVVPSPSGDGSWFVGATRMWPRLMEVVESDPLLNLKPAGNLGLAAPPIALRIARYGKGFWSI</sequence>
<dbReference type="OrthoDB" id="671439at2759"/>
<evidence type="ECO:0000313" key="5">
    <source>
        <dbReference type="EMBL" id="KAF8732899.1"/>
    </source>
</evidence>
<organism evidence="5 6">
    <name type="scientific">Digitaria exilis</name>
    <dbReference type="NCBI Taxonomy" id="1010633"/>
    <lineage>
        <taxon>Eukaryota</taxon>
        <taxon>Viridiplantae</taxon>
        <taxon>Streptophyta</taxon>
        <taxon>Embryophyta</taxon>
        <taxon>Tracheophyta</taxon>
        <taxon>Spermatophyta</taxon>
        <taxon>Magnoliopsida</taxon>
        <taxon>Liliopsida</taxon>
        <taxon>Poales</taxon>
        <taxon>Poaceae</taxon>
        <taxon>PACMAD clade</taxon>
        <taxon>Panicoideae</taxon>
        <taxon>Panicodae</taxon>
        <taxon>Paniceae</taxon>
        <taxon>Anthephorinae</taxon>
        <taxon>Digitaria</taxon>
    </lineage>
</organism>
<comment type="similarity">
    <text evidence="1">Belongs to the plant acyltransferase family.</text>
</comment>
<keyword evidence="6" id="KW-1185">Reference proteome</keyword>
<keyword evidence="3" id="KW-0012">Acyltransferase</keyword>
<evidence type="ECO:0000256" key="2">
    <source>
        <dbReference type="ARBA" id="ARBA00022679"/>
    </source>
</evidence>
<dbReference type="Pfam" id="PF02458">
    <property type="entry name" value="Transferase"/>
    <property type="match status" value="2"/>
</dbReference>
<dbReference type="GO" id="GO:0016747">
    <property type="term" value="F:acyltransferase activity, transferring groups other than amino-acyl groups"/>
    <property type="evidence" value="ECO:0007669"/>
    <property type="project" value="UniProtKB-ARBA"/>
</dbReference>
<keyword evidence="2" id="KW-0808">Transferase</keyword>
<feature type="compositionally biased region" description="Pro residues" evidence="4">
    <location>
        <begin position="502"/>
        <end position="514"/>
    </location>
</feature>